<name>A0ABU1BSP4_9BURK</name>
<evidence type="ECO:0000259" key="2">
    <source>
        <dbReference type="Pfam" id="PF00561"/>
    </source>
</evidence>
<protein>
    <submittedName>
        <fullName evidence="3">Alpha/beta hydrolase</fullName>
    </submittedName>
</protein>
<dbReference type="Gene3D" id="3.40.50.1820">
    <property type="entry name" value="alpha/beta hydrolase"/>
    <property type="match status" value="1"/>
</dbReference>
<evidence type="ECO:0000256" key="1">
    <source>
        <dbReference type="SAM" id="MobiDB-lite"/>
    </source>
</evidence>
<keyword evidence="3" id="KW-0378">Hydrolase</keyword>
<dbReference type="PRINTS" id="PR00111">
    <property type="entry name" value="ABHYDROLASE"/>
</dbReference>
<sequence>MKKLPKSVQFTNGRRAPAENSQSSRNWRWLSMGVALTSAALYVNHKKKRAEWENPPQGKFIHVNGVRLHYVERGSGTPLVLLHGSTAMAQDFCLSGLVELAAQNYRVIVFDRPGYGYSERPRNRLWGPQAQAELIHEALEQIGVSQAIVLGHSWGTLVAMALALDYPESVRSLVLASGYYYPTLRPEVPIAAQRLVPVIGDVMRYTTTPIMMRMMWPFLAKRIFHPNAVPPHFKNFPVWMAARPLQIRASAEEFTYAIPSVMSLRKRYKDLRVPLMILAGSEDRMTYVSKHSQRLHDELPESELRLIAGAGHMVHHVAPDQVMEAVDAAALKSEMPVMRKENAEQALFRA</sequence>
<dbReference type="PANTHER" id="PTHR43689">
    <property type="entry name" value="HYDROLASE"/>
    <property type="match status" value="1"/>
</dbReference>
<evidence type="ECO:0000313" key="4">
    <source>
        <dbReference type="Proteomes" id="UP001225596"/>
    </source>
</evidence>
<comment type="caution">
    <text evidence="3">The sequence shown here is derived from an EMBL/GenBank/DDBJ whole genome shotgun (WGS) entry which is preliminary data.</text>
</comment>
<dbReference type="Proteomes" id="UP001225596">
    <property type="component" value="Unassembled WGS sequence"/>
</dbReference>
<dbReference type="InterPro" id="IPR000073">
    <property type="entry name" value="AB_hydrolase_1"/>
</dbReference>
<gene>
    <name evidence="3" type="ORF">Q8A64_15805</name>
</gene>
<feature type="domain" description="AB hydrolase-1" evidence="2">
    <location>
        <begin position="78"/>
        <end position="318"/>
    </location>
</feature>
<dbReference type="GO" id="GO:0016787">
    <property type="term" value="F:hydrolase activity"/>
    <property type="evidence" value="ECO:0007669"/>
    <property type="project" value="UniProtKB-KW"/>
</dbReference>
<feature type="region of interest" description="Disordered" evidence="1">
    <location>
        <begin position="1"/>
        <end position="22"/>
    </location>
</feature>
<dbReference type="PANTHER" id="PTHR43689:SF8">
    <property type="entry name" value="ALPHA_BETA-HYDROLASES SUPERFAMILY PROTEIN"/>
    <property type="match status" value="1"/>
</dbReference>
<evidence type="ECO:0000313" key="3">
    <source>
        <dbReference type="EMBL" id="MDQ9171879.1"/>
    </source>
</evidence>
<dbReference type="PRINTS" id="PR00412">
    <property type="entry name" value="EPOXHYDRLASE"/>
</dbReference>
<dbReference type="InterPro" id="IPR029058">
    <property type="entry name" value="AB_hydrolase_fold"/>
</dbReference>
<dbReference type="SUPFAM" id="SSF53474">
    <property type="entry name" value="alpha/beta-Hydrolases"/>
    <property type="match status" value="1"/>
</dbReference>
<dbReference type="RefSeq" id="WP_338437850.1">
    <property type="nucleotide sequence ID" value="NZ_JAUYVH010000013.1"/>
</dbReference>
<dbReference type="EMBL" id="JAUYVH010000013">
    <property type="protein sequence ID" value="MDQ9171879.1"/>
    <property type="molecule type" value="Genomic_DNA"/>
</dbReference>
<dbReference type="Pfam" id="PF00561">
    <property type="entry name" value="Abhydrolase_1"/>
    <property type="match status" value="1"/>
</dbReference>
<reference evidence="3 4" key="1">
    <citation type="submission" date="2023-08" db="EMBL/GenBank/DDBJ databases">
        <title>Oxalobacteraceae gen .nov., isolated from river sludge outside the plant.</title>
        <authorList>
            <person name="Zhao S.Y."/>
        </authorList>
    </citation>
    <scope>NUCLEOTIDE SEQUENCE [LARGE SCALE GENOMIC DNA]</scope>
    <source>
        <strain evidence="3 4">R-40</strain>
    </source>
</reference>
<proteinExistence type="predicted"/>
<keyword evidence="4" id="KW-1185">Reference proteome</keyword>
<accession>A0ABU1BSP4</accession>
<dbReference type="InterPro" id="IPR000639">
    <property type="entry name" value="Epox_hydrolase-like"/>
</dbReference>
<organism evidence="3 4">
    <name type="scientific">Keguizhuia sedimenti</name>
    <dbReference type="NCBI Taxonomy" id="3064264"/>
    <lineage>
        <taxon>Bacteria</taxon>
        <taxon>Pseudomonadati</taxon>
        <taxon>Pseudomonadota</taxon>
        <taxon>Betaproteobacteria</taxon>
        <taxon>Burkholderiales</taxon>
        <taxon>Oxalobacteraceae</taxon>
        <taxon>Keguizhuia</taxon>
    </lineage>
</organism>